<comment type="similarity">
    <text evidence="1">Belongs to the arrestin family.</text>
</comment>
<sequence length="430" mass="47626">MGLFKHSKQPSAPLPVLSLQLSTPQDKVFKPNDTVTGHVSLSTPIPINPQAVDVSLWGHSSVWLRTSHHNTTHDDHRHTDYTHYRDNAPLFAVTSNLLQHAQTLQPGQNYTFPFSFRVPQGTGLNRMGCYKMDTDDRWTAQPHLLPPTFFWGSRPDDPDNASISYGITARLICPGISAGKHNNNQDPLSATTPILFQPLNPHLNAPLSVVRYPKRLTLSSSSLTGQDPASLGLRQKLSDRFSKDTPKLDFEAAIELPDLLTAGAEFRFRTAFAVLEKSANVVAVPAITFRVLKLELLDFTFIRAPCDREANSMMGGYHYKTPENAVNGVYSGQEDTVYREKKTLLNAVPGETTVVLEEVLASEGDEKKTEQARSCQVWFTSRVPGFTPPSFRSFAISRNYRVRAKLQVEIGGKKFEVEAESHVGALGSAA</sequence>
<feature type="domain" description="Arrestin-like N-terminal" evidence="3">
    <location>
        <begin position="25"/>
        <end position="120"/>
    </location>
</feature>
<gene>
    <name evidence="4" type="ORF">BU26DRAFT_517629</name>
</gene>
<dbReference type="GeneID" id="54581945"/>
<dbReference type="GO" id="GO:0005737">
    <property type="term" value="C:cytoplasm"/>
    <property type="evidence" value="ECO:0007669"/>
    <property type="project" value="TreeGrafter"/>
</dbReference>
<dbReference type="InterPro" id="IPR014752">
    <property type="entry name" value="Arrestin-like_C"/>
</dbReference>
<protein>
    <recommendedName>
        <fullName evidence="3">Arrestin-like N-terminal domain-containing protein</fullName>
    </recommendedName>
</protein>
<comment type="subunit">
    <text evidence="2">Interacts with hulA.</text>
</comment>
<dbReference type="AlphaFoldDB" id="A0A6A6IM07"/>
<dbReference type="PANTHER" id="PTHR11188">
    <property type="entry name" value="ARRESTIN DOMAIN CONTAINING PROTEIN"/>
    <property type="match status" value="1"/>
</dbReference>
<name>A0A6A6IM07_9PLEO</name>
<organism evidence="4 5">
    <name type="scientific">Trematosphaeria pertusa</name>
    <dbReference type="NCBI Taxonomy" id="390896"/>
    <lineage>
        <taxon>Eukaryota</taxon>
        <taxon>Fungi</taxon>
        <taxon>Dikarya</taxon>
        <taxon>Ascomycota</taxon>
        <taxon>Pezizomycotina</taxon>
        <taxon>Dothideomycetes</taxon>
        <taxon>Pleosporomycetidae</taxon>
        <taxon>Pleosporales</taxon>
        <taxon>Massarineae</taxon>
        <taxon>Trematosphaeriaceae</taxon>
        <taxon>Trematosphaeria</taxon>
    </lineage>
</organism>
<dbReference type="Gene3D" id="2.60.40.640">
    <property type="match status" value="1"/>
</dbReference>
<proteinExistence type="inferred from homology"/>
<dbReference type="EMBL" id="ML987193">
    <property type="protein sequence ID" value="KAF2250852.1"/>
    <property type="molecule type" value="Genomic_DNA"/>
</dbReference>
<dbReference type="InterPro" id="IPR011021">
    <property type="entry name" value="Arrestin-like_N"/>
</dbReference>
<accession>A0A6A6IM07</accession>
<evidence type="ECO:0000313" key="4">
    <source>
        <dbReference type="EMBL" id="KAF2250852.1"/>
    </source>
</evidence>
<evidence type="ECO:0000313" key="5">
    <source>
        <dbReference type="Proteomes" id="UP000800094"/>
    </source>
</evidence>
<evidence type="ECO:0000256" key="2">
    <source>
        <dbReference type="ARBA" id="ARBA00038766"/>
    </source>
</evidence>
<reference evidence="4" key="1">
    <citation type="journal article" date="2020" name="Stud. Mycol.">
        <title>101 Dothideomycetes genomes: a test case for predicting lifestyles and emergence of pathogens.</title>
        <authorList>
            <person name="Haridas S."/>
            <person name="Albert R."/>
            <person name="Binder M."/>
            <person name="Bloem J."/>
            <person name="Labutti K."/>
            <person name="Salamov A."/>
            <person name="Andreopoulos B."/>
            <person name="Baker S."/>
            <person name="Barry K."/>
            <person name="Bills G."/>
            <person name="Bluhm B."/>
            <person name="Cannon C."/>
            <person name="Castanera R."/>
            <person name="Culley D."/>
            <person name="Daum C."/>
            <person name="Ezra D."/>
            <person name="Gonzalez J."/>
            <person name="Henrissat B."/>
            <person name="Kuo A."/>
            <person name="Liang C."/>
            <person name="Lipzen A."/>
            <person name="Lutzoni F."/>
            <person name="Magnuson J."/>
            <person name="Mondo S."/>
            <person name="Nolan M."/>
            <person name="Ohm R."/>
            <person name="Pangilinan J."/>
            <person name="Park H.-J."/>
            <person name="Ramirez L."/>
            <person name="Alfaro M."/>
            <person name="Sun H."/>
            <person name="Tritt A."/>
            <person name="Yoshinaga Y."/>
            <person name="Zwiers L.-H."/>
            <person name="Turgeon B."/>
            <person name="Goodwin S."/>
            <person name="Spatafora J."/>
            <person name="Crous P."/>
            <person name="Grigoriev I."/>
        </authorList>
    </citation>
    <scope>NUCLEOTIDE SEQUENCE</scope>
    <source>
        <strain evidence="4">CBS 122368</strain>
    </source>
</reference>
<evidence type="ECO:0000259" key="3">
    <source>
        <dbReference type="Pfam" id="PF00339"/>
    </source>
</evidence>
<dbReference type="Pfam" id="PF00339">
    <property type="entry name" value="Arrestin_N"/>
    <property type="match status" value="1"/>
</dbReference>
<dbReference type="GO" id="GO:0015031">
    <property type="term" value="P:protein transport"/>
    <property type="evidence" value="ECO:0007669"/>
    <property type="project" value="TreeGrafter"/>
</dbReference>
<dbReference type="OrthoDB" id="3892815at2759"/>
<dbReference type="RefSeq" id="XP_033685856.1">
    <property type="nucleotide sequence ID" value="XM_033828615.1"/>
</dbReference>
<dbReference type="InterPro" id="IPR050357">
    <property type="entry name" value="Arrestin_domain-protein"/>
</dbReference>
<dbReference type="Proteomes" id="UP000800094">
    <property type="component" value="Unassembled WGS sequence"/>
</dbReference>
<evidence type="ECO:0000256" key="1">
    <source>
        <dbReference type="ARBA" id="ARBA00005298"/>
    </source>
</evidence>
<keyword evidence="5" id="KW-1185">Reference proteome</keyword>
<dbReference type="PANTHER" id="PTHR11188:SF17">
    <property type="entry name" value="FI21816P1"/>
    <property type="match status" value="1"/>
</dbReference>
<dbReference type="CDD" id="cd22952">
    <property type="entry name" value="ART10-like"/>
    <property type="match status" value="1"/>
</dbReference>